<feature type="transmembrane region" description="Helical" evidence="1">
    <location>
        <begin position="68"/>
        <end position="88"/>
    </location>
</feature>
<gene>
    <name evidence="2" type="ORF">CLCOL_12250</name>
</gene>
<feature type="transmembrane region" description="Helical" evidence="1">
    <location>
        <begin position="165"/>
        <end position="183"/>
    </location>
</feature>
<name>A0A151AN99_9CLOT</name>
<comment type="caution">
    <text evidence="2">The sequence shown here is derived from an EMBL/GenBank/DDBJ whole genome shotgun (WGS) entry which is preliminary data.</text>
</comment>
<protein>
    <recommendedName>
        <fullName evidence="4">YhhN-like protein</fullName>
    </recommendedName>
</protein>
<keyword evidence="1" id="KW-0812">Transmembrane</keyword>
<dbReference type="Proteomes" id="UP000075374">
    <property type="component" value="Unassembled WGS sequence"/>
</dbReference>
<feature type="transmembrane region" description="Helical" evidence="1">
    <location>
        <begin position="6"/>
        <end position="22"/>
    </location>
</feature>
<evidence type="ECO:0000256" key="1">
    <source>
        <dbReference type="SAM" id="Phobius"/>
    </source>
</evidence>
<accession>A0A151AN99</accession>
<proteinExistence type="predicted"/>
<feature type="transmembrane region" description="Helical" evidence="1">
    <location>
        <begin position="189"/>
        <end position="208"/>
    </location>
</feature>
<feature type="transmembrane region" description="Helical" evidence="1">
    <location>
        <begin position="34"/>
        <end position="56"/>
    </location>
</feature>
<keyword evidence="3" id="KW-1185">Reference proteome</keyword>
<dbReference type="PATRIC" id="fig|1121305.3.peg.1227"/>
<dbReference type="STRING" id="1121305.CLCOL_12250"/>
<dbReference type="EMBL" id="LTBB01000005">
    <property type="protein sequence ID" value="KYH29089.1"/>
    <property type="molecule type" value="Genomic_DNA"/>
</dbReference>
<feature type="transmembrane region" description="Helical" evidence="1">
    <location>
        <begin position="95"/>
        <end position="114"/>
    </location>
</feature>
<reference evidence="2 3" key="1">
    <citation type="submission" date="2016-02" db="EMBL/GenBank/DDBJ databases">
        <title>Genome sequence of Clostridium colicanis DSM 13634.</title>
        <authorList>
            <person name="Poehlein A."/>
            <person name="Daniel R."/>
        </authorList>
    </citation>
    <scope>NUCLEOTIDE SEQUENCE [LARGE SCALE GENOMIC DNA]</scope>
    <source>
        <strain evidence="2 3">DSM 13634</strain>
    </source>
</reference>
<sequence>MRTYIYLILILVTMLIIYKGFKNTIKYAPNRIKFICTGIFAAMFLRYCSILVLTISKDMRYLYLLKPIYFLNLLCILIAALTSMYILMRNDKIKFLYMFPLSLILVLIYGYLIYKYPARLSLDIIYGYYIEFIGNPYIYIGYMLMNVLFIILSMNIYRANIDKKGIIFIVSASIGIILETMLYVLGKEIFIHLIIGDLLWMITLNYAISKLNKSSITSKK</sequence>
<evidence type="ECO:0000313" key="2">
    <source>
        <dbReference type="EMBL" id="KYH29089.1"/>
    </source>
</evidence>
<keyword evidence="1" id="KW-0472">Membrane</keyword>
<evidence type="ECO:0008006" key="4">
    <source>
        <dbReference type="Google" id="ProtNLM"/>
    </source>
</evidence>
<evidence type="ECO:0000313" key="3">
    <source>
        <dbReference type="Proteomes" id="UP000075374"/>
    </source>
</evidence>
<dbReference type="AlphaFoldDB" id="A0A151AN99"/>
<keyword evidence="1" id="KW-1133">Transmembrane helix</keyword>
<dbReference type="RefSeq" id="WP_061858098.1">
    <property type="nucleotide sequence ID" value="NZ_LTBB01000005.1"/>
</dbReference>
<feature type="transmembrane region" description="Helical" evidence="1">
    <location>
        <begin position="134"/>
        <end position="153"/>
    </location>
</feature>
<organism evidence="2 3">
    <name type="scientific">Clostridium colicanis DSM 13634</name>
    <dbReference type="NCBI Taxonomy" id="1121305"/>
    <lineage>
        <taxon>Bacteria</taxon>
        <taxon>Bacillati</taxon>
        <taxon>Bacillota</taxon>
        <taxon>Clostridia</taxon>
        <taxon>Eubacteriales</taxon>
        <taxon>Clostridiaceae</taxon>
        <taxon>Clostridium</taxon>
    </lineage>
</organism>